<dbReference type="Pfam" id="PF17958">
    <property type="entry name" value="EF-hand_13"/>
    <property type="match status" value="1"/>
</dbReference>
<protein>
    <recommendedName>
        <fullName evidence="3">PP2A regulatory subunit B'' EF-hand domain-containing protein</fullName>
    </recommendedName>
</protein>
<dbReference type="InterPro" id="IPR011992">
    <property type="entry name" value="EF-hand-dom_pair"/>
</dbReference>
<dbReference type="InterPro" id="IPR041534">
    <property type="entry name" value="EF-hand_13"/>
</dbReference>
<dbReference type="PANTHER" id="PTHR14095:SF0">
    <property type="entry name" value="MIP22305P"/>
    <property type="match status" value="1"/>
</dbReference>
<sequence>MDEGDEGFETYFLLKLDEFYADYLTRNRTLLNSIHKAAQDLQEGKQVDFNFSVIDNVTSPVARPVLPRSAPSTLHIRDSSAISKPSIQFKPVVNNIIPVFYSKKVDKDESAEIQTLSKQPQITPKDLQPLLSKFCRLPECFATLILQINDIGTGKKFSDFWNKYIIGNDPNERFFRFIVGDDRNYCRPNELIPFVSLIVKKHPSLEFLKNEELFQKKFIDFIVIRAFYLMDTDFRGTVGIPQFRKMDLASVFYKADKMPDVNEAQHIFNYQHFYVTFCKFWDLDTDSDEFLNQEDLYKFNESAISPLIVERFFDATFYPRNIDHDRGVDFASFAYFLMSSEDKTNLTSINFWYHLCDLDNDGILSIKEIEELYHIQHERMSITGNETIPFEDIFRQLIDMINPEGKAYITKQDLIKSKMADVFFNTLFDLQKFLTREYQFPLINPDLDEMAKKLTQWEIYVLIEYDQLVNEGG</sequence>
<dbReference type="Gene3D" id="1.10.238.10">
    <property type="entry name" value="EF-hand"/>
    <property type="match status" value="1"/>
</dbReference>
<dbReference type="Gene3D" id="1.10.238.220">
    <property type="match status" value="1"/>
</dbReference>
<evidence type="ECO:0000256" key="2">
    <source>
        <dbReference type="ARBA" id="ARBA00022837"/>
    </source>
</evidence>
<dbReference type="Proteomes" id="UP001470230">
    <property type="component" value="Unassembled WGS sequence"/>
</dbReference>
<dbReference type="InterPro" id="IPR018247">
    <property type="entry name" value="EF_Hand_1_Ca_BS"/>
</dbReference>
<comment type="caution">
    <text evidence="4">The sequence shown here is derived from an EMBL/GenBank/DDBJ whole genome shotgun (WGS) entry which is preliminary data.</text>
</comment>
<dbReference type="PROSITE" id="PS00018">
    <property type="entry name" value="EF_HAND_1"/>
    <property type="match status" value="1"/>
</dbReference>
<gene>
    <name evidence="4" type="ORF">M9Y10_005021</name>
</gene>
<evidence type="ECO:0000256" key="1">
    <source>
        <dbReference type="ARBA" id="ARBA00022723"/>
    </source>
</evidence>
<organism evidence="4 5">
    <name type="scientific">Tritrichomonas musculus</name>
    <dbReference type="NCBI Taxonomy" id="1915356"/>
    <lineage>
        <taxon>Eukaryota</taxon>
        <taxon>Metamonada</taxon>
        <taxon>Parabasalia</taxon>
        <taxon>Tritrichomonadida</taxon>
        <taxon>Tritrichomonadidae</taxon>
        <taxon>Tritrichomonas</taxon>
    </lineage>
</organism>
<dbReference type="EMBL" id="JAPFFF010000011">
    <property type="protein sequence ID" value="KAK8878256.1"/>
    <property type="molecule type" value="Genomic_DNA"/>
</dbReference>
<evidence type="ECO:0000259" key="3">
    <source>
        <dbReference type="Pfam" id="PF17958"/>
    </source>
</evidence>
<keyword evidence="1" id="KW-0479">Metal-binding</keyword>
<proteinExistence type="predicted"/>
<accession>A0ABR2JKH8</accession>
<evidence type="ECO:0000313" key="4">
    <source>
        <dbReference type="EMBL" id="KAK8878256.1"/>
    </source>
</evidence>
<keyword evidence="5" id="KW-1185">Reference proteome</keyword>
<name>A0ABR2JKH8_9EUKA</name>
<dbReference type="SUPFAM" id="SSF47473">
    <property type="entry name" value="EF-hand"/>
    <property type="match status" value="1"/>
</dbReference>
<reference evidence="4 5" key="1">
    <citation type="submission" date="2024-04" db="EMBL/GenBank/DDBJ databases">
        <title>Tritrichomonas musculus Genome.</title>
        <authorList>
            <person name="Alves-Ferreira E."/>
            <person name="Grigg M."/>
            <person name="Lorenzi H."/>
            <person name="Galac M."/>
        </authorList>
    </citation>
    <scope>NUCLEOTIDE SEQUENCE [LARGE SCALE GENOMIC DNA]</scope>
    <source>
        <strain evidence="4 5">EAF2021</strain>
    </source>
</reference>
<evidence type="ECO:0000313" key="5">
    <source>
        <dbReference type="Proteomes" id="UP001470230"/>
    </source>
</evidence>
<keyword evidence="2" id="KW-0106">Calcium</keyword>
<feature type="domain" description="PP2A regulatory subunit B'' EF-hand" evidence="3">
    <location>
        <begin position="170"/>
        <end position="253"/>
    </location>
</feature>
<dbReference type="PANTHER" id="PTHR14095">
    <property type="entry name" value="PHOSPHATASE 2A REGULATORY SUBUNIT-RELATED"/>
    <property type="match status" value="1"/>
</dbReference>